<name>A0A1M5L388_9RHOB</name>
<dbReference type="AlphaFoldDB" id="A0A1M5L388"/>
<accession>A0A1M5L388</accession>
<dbReference type="Proteomes" id="UP000184074">
    <property type="component" value="Unassembled WGS sequence"/>
</dbReference>
<dbReference type="STRING" id="1508389.SAMN05444003_0063"/>
<evidence type="ECO:0000256" key="1">
    <source>
        <dbReference type="SAM" id="SignalP"/>
    </source>
</evidence>
<sequence>MFARNFLRSALALGGFAALASCGGGSTSTPAAASFADVQGEISDFVDELNALPATPVSNLPVNQDISYRGAIVVFETNDRLEQFSPLGVPGLDLDFASRAPTLDLDYAAIGELDIVIGYPAPGGRGTITGSADNFYELRNPNGGVDAAGSRGSIDGSLNFGRNGVISGDLDKVSGETASYELRSGDFGFILPFGNNADAIAGGAIGNSSASGRARVNAGAVFLGDRQ</sequence>
<reference evidence="2 3" key="1">
    <citation type="submission" date="2016-11" db="EMBL/GenBank/DDBJ databases">
        <authorList>
            <person name="Jaros S."/>
            <person name="Januszkiewicz K."/>
            <person name="Wedrychowicz H."/>
        </authorList>
    </citation>
    <scope>NUCLEOTIDE SEQUENCE [LARGE SCALE GENOMIC DNA]</scope>
    <source>
        <strain evidence="2 3">DSM 28715</strain>
    </source>
</reference>
<dbReference type="EMBL" id="FQXB01000001">
    <property type="protein sequence ID" value="SHG59249.1"/>
    <property type="molecule type" value="Genomic_DNA"/>
</dbReference>
<gene>
    <name evidence="2" type="ORF">SAMN05444003_0063</name>
</gene>
<feature type="chain" id="PRO_5012115662" description="Transferrin-binding protein B C-lobe/N-lobe beta barrel domain-containing protein" evidence="1">
    <location>
        <begin position="21"/>
        <end position="227"/>
    </location>
</feature>
<proteinExistence type="predicted"/>
<evidence type="ECO:0008006" key="4">
    <source>
        <dbReference type="Google" id="ProtNLM"/>
    </source>
</evidence>
<evidence type="ECO:0000313" key="2">
    <source>
        <dbReference type="EMBL" id="SHG59249.1"/>
    </source>
</evidence>
<organism evidence="2 3">
    <name type="scientific">Cognatiyoonia sediminum</name>
    <dbReference type="NCBI Taxonomy" id="1508389"/>
    <lineage>
        <taxon>Bacteria</taxon>
        <taxon>Pseudomonadati</taxon>
        <taxon>Pseudomonadota</taxon>
        <taxon>Alphaproteobacteria</taxon>
        <taxon>Rhodobacterales</taxon>
        <taxon>Paracoccaceae</taxon>
        <taxon>Cognatiyoonia</taxon>
    </lineage>
</organism>
<evidence type="ECO:0000313" key="3">
    <source>
        <dbReference type="Proteomes" id="UP000184074"/>
    </source>
</evidence>
<protein>
    <recommendedName>
        <fullName evidence="4">Transferrin-binding protein B C-lobe/N-lobe beta barrel domain-containing protein</fullName>
    </recommendedName>
</protein>
<dbReference type="RefSeq" id="WP_131802744.1">
    <property type="nucleotide sequence ID" value="NZ_FQXB01000001.1"/>
</dbReference>
<keyword evidence="3" id="KW-1185">Reference proteome</keyword>
<feature type="signal peptide" evidence="1">
    <location>
        <begin position="1"/>
        <end position="20"/>
    </location>
</feature>
<keyword evidence="1" id="KW-0732">Signal</keyword>
<dbReference type="PROSITE" id="PS51257">
    <property type="entry name" value="PROKAR_LIPOPROTEIN"/>
    <property type="match status" value="1"/>
</dbReference>